<dbReference type="Gene3D" id="1.20.5.820">
    <property type="entry name" value="Preprotein translocase SecE subunit"/>
    <property type="match status" value="1"/>
</dbReference>
<evidence type="ECO:0000256" key="7">
    <source>
        <dbReference type="ARBA" id="ARBA00022989"/>
    </source>
</evidence>
<dbReference type="HAMAP" id="MF_00422">
    <property type="entry name" value="SecE"/>
    <property type="match status" value="1"/>
</dbReference>
<dbReference type="GO" id="GO:0005789">
    <property type="term" value="C:endoplasmic reticulum membrane"/>
    <property type="evidence" value="ECO:0007669"/>
    <property type="project" value="UniProtKB-SubCell"/>
</dbReference>
<evidence type="ECO:0000256" key="6">
    <source>
        <dbReference type="ARBA" id="ARBA00022927"/>
    </source>
</evidence>
<evidence type="ECO:0000256" key="1">
    <source>
        <dbReference type="ARBA" id="ARBA00004389"/>
    </source>
</evidence>
<dbReference type="OrthoDB" id="2401875at2759"/>
<keyword evidence="4 10" id="KW-0812">Transmembrane</keyword>
<dbReference type="GO" id="GO:0008320">
    <property type="term" value="F:protein transmembrane transporter activity"/>
    <property type="evidence" value="ECO:0007669"/>
    <property type="project" value="InterPro"/>
</dbReference>
<keyword evidence="8" id="KW-0811">Translocation</keyword>
<evidence type="ECO:0000256" key="2">
    <source>
        <dbReference type="ARBA" id="ARBA00008274"/>
    </source>
</evidence>
<dbReference type="PROSITE" id="PS01067">
    <property type="entry name" value="SECE_SEC61G"/>
    <property type="match status" value="1"/>
</dbReference>
<dbReference type="InterPro" id="IPR023391">
    <property type="entry name" value="Prot_translocase_SecE_dom_sf"/>
</dbReference>
<proteinExistence type="inferred from homology"/>
<evidence type="ECO:0000256" key="8">
    <source>
        <dbReference type="ARBA" id="ARBA00023010"/>
    </source>
</evidence>
<evidence type="ECO:0000256" key="3">
    <source>
        <dbReference type="ARBA" id="ARBA00022448"/>
    </source>
</evidence>
<dbReference type="GO" id="GO:0006886">
    <property type="term" value="P:intracellular protein transport"/>
    <property type="evidence" value="ECO:0007669"/>
    <property type="project" value="InterPro"/>
</dbReference>
<dbReference type="GO" id="GO:0006605">
    <property type="term" value="P:protein targeting"/>
    <property type="evidence" value="ECO:0007669"/>
    <property type="project" value="InterPro"/>
</dbReference>
<dbReference type="Proteomes" id="UP000501346">
    <property type="component" value="Chromosome ScIV"/>
</dbReference>
<keyword evidence="6" id="KW-0653">Protein transport</keyword>
<dbReference type="Pfam" id="PF00584">
    <property type="entry name" value="SecE"/>
    <property type="match status" value="1"/>
</dbReference>
<keyword evidence="3" id="KW-0813">Transport</keyword>
<dbReference type="InterPro" id="IPR008158">
    <property type="entry name" value="Translocase_Sec61-g"/>
</dbReference>
<keyword evidence="7 10" id="KW-1133">Transmembrane helix</keyword>
<gene>
    <name evidence="11" type="primary">SSS1_1</name>
    <name evidence="11" type="ORF">GRS66_000828</name>
</gene>
<name>A0A6C1DPV7_SACPS</name>
<organism evidence="11 12">
    <name type="scientific">Saccharomyces pastorianus</name>
    <name type="common">Lager yeast</name>
    <name type="synonym">Saccharomyces cerevisiae x Saccharomyces eubayanus</name>
    <dbReference type="NCBI Taxonomy" id="27292"/>
    <lineage>
        <taxon>Eukaryota</taxon>
        <taxon>Fungi</taxon>
        <taxon>Dikarya</taxon>
        <taxon>Ascomycota</taxon>
        <taxon>Saccharomycotina</taxon>
        <taxon>Saccharomycetes</taxon>
        <taxon>Saccharomycetales</taxon>
        <taxon>Saccharomycetaceae</taxon>
        <taxon>Saccharomyces</taxon>
    </lineage>
</organism>
<dbReference type="SMR" id="A0A6C1DPV7"/>
<keyword evidence="9 10" id="KW-0472">Membrane</keyword>
<comment type="similarity">
    <text evidence="2">Belongs to the SecE/SEC61-gamma family.</text>
</comment>
<evidence type="ECO:0000313" key="12">
    <source>
        <dbReference type="Proteomes" id="UP000501346"/>
    </source>
</evidence>
<evidence type="ECO:0000256" key="9">
    <source>
        <dbReference type="ARBA" id="ARBA00023136"/>
    </source>
</evidence>
<evidence type="ECO:0000256" key="10">
    <source>
        <dbReference type="SAM" id="Phobius"/>
    </source>
</evidence>
<evidence type="ECO:0000256" key="4">
    <source>
        <dbReference type="ARBA" id="ARBA00022692"/>
    </source>
</evidence>
<keyword evidence="5" id="KW-0256">Endoplasmic reticulum</keyword>
<protein>
    <submittedName>
        <fullName evidence="11">Sec61p translocation complex subunit</fullName>
    </submittedName>
</protein>
<dbReference type="EMBL" id="CP048985">
    <property type="protein sequence ID" value="QID78613.1"/>
    <property type="molecule type" value="Genomic_DNA"/>
</dbReference>
<evidence type="ECO:0000256" key="5">
    <source>
        <dbReference type="ARBA" id="ARBA00022824"/>
    </source>
</evidence>
<dbReference type="FunFam" id="1.20.5.820:FF:000002">
    <property type="entry name" value="Sec61 trimeric complex component"/>
    <property type="match status" value="1"/>
</dbReference>
<comment type="subcellular location">
    <subcellularLocation>
        <location evidence="1">Endoplasmic reticulum membrane</location>
        <topology evidence="1">Single-pass membrane protein</topology>
    </subcellularLocation>
</comment>
<dbReference type="NCBIfam" id="TIGR00327">
    <property type="entry name" value="secE_euk_arch"/>
    <property type="match status" value="1"/>
</dbReference>
<dbReference type="InterPro" id="IPR001901">
    <property type="entry name" value="Translocase_SecE/Sec61-g"/>
</dbReference>
<keyword evidence="12" id="KW-1185">Reference proteome</keyword>
<evidence type="ECO:0000313" key="11">
    <source>
        <dbReference type="EMBL" id="QID78613.1"/>
    </source>
</evidence>
<sequence length="80" mass="8944">MARASEKGEEKKQSNNQVEKLVEAPVEFVREGTQFLAKCKKPDLKEYTKIVKAVGIGFIAVGIIGYAIKLIHIPIRYVIV</sequence>
<dbReference type="AlphaFoldDB" id="A0A6C1DPV7"/>
<dbReference type="SUPFAM" id="SSF103456">
    <property type="entry name" value="Preprotein translocase SecE subunit"/>
    <property type="match status" value="1"/>
</dbReference>
<accession>A0A6C1DPV7</accession>
<feature type="transmembrane region" description="Helical" evidence="10">
    <location>
        <begin position="50"/>
        <end position="68"/>
    </location>
</feature>
<reference evidence="11 12" key="1">
    <citation type="journal article" date="2019" name="BMC Genomics">
        <title>Chromosome level assembly and comparative genome analysis confirm lager-brewing yeasts originated from a single hybridization.</title>
        <authorList>
            <person name="Salazar A.N."/>
            <person name="Gorter de Vries A.R."/>
            <person name="van den Broek M."/>
            <person name="Brouwers N."/>
            <person name="de la Torre Cortes P."/>
            <person name="Kuijpers N.G.A."/>
            <person name="Daran J.G."/>
            <person name="Abeel T."/>
        </authorList>
    </citation>
    <scope>NUCLEOTIDE SEQUENCE [LARGE SCALE GENOMIC DNA]</scope>
    <source>
        <strain evidence="11 12">CBS 1483</strain>
    </source>
</reference>
<dbReference type="PANTHER" id="PTHR12309">
    <property type="entry name" value="SEC61 GAMMA SUBUNIT"/>
    <property type="match status" value="1"/>
</dbReference>